<keyword evidence="1" id="KW-0547">Nucleotide-binding</keyword>
<dbReference type="Pfam" id="PF10431">
    <property type="entry name" value="ClpB_D2-small"/>
    <property type="match status" value="1"/>
</dbReference>
<evidence type="ECO:0000259" key="3">
    <source>
        <dbReference type="SMART" id="SM01086"/>
    </source>
</evidence>
<proteinExistence type="predicted"/>
<gene>
    <name evidence="4" type="ORF">ENN50_01940</name>
</gene>
<protein>
    <submittedName>
        <fullName evidence="4">Chaperone protein ClpB</fullName>
    </submittedName>
</protein>
<dbReference type="EMBL" id="DSBW01000049">
    <property type="protein sequence ID" value="HED30456.1"/>
    <property type="molecule type" value="Genomic_DNA"/>
</dbReference>
<dbReference type="AlphaFoldDB" id="A0A831SMM4"/>
<feature type="non-terminal residue" evidence="4">
    <location>
        <position position="1"/>
    </location>
</feature>
<dbReference type="InterPro" id="IPR019489">
    <property type="entry name" value="Clp_ATPase_C"/>
</dbReference>
<accession>A0A831SMM4</accession>
<dbReference type="SMART" id="SM01086">
    <property type="entry name" value="ClpB_D2-small"/>
    <property type="match status" value="1"/>
</dbReference>
<dbReference type="Gene3D" id="1.10.8.60">
    <property type="match status" value="1"/>
</dbReference>
<reference evidence="4" key="1">
    <citation type="journal article" date="2020" name="mSystems">
        <title>Genome- and Community-Level Interaction Insights into Carbon Utilization and Element Cycling Functions of Hydrothermarchaeota in Hydrothermal Sediment.</title>
        <authorList>
            <person name="Zhou Z."/>
            <person name="Liu Y."/>
            <person name="Xu W."/>
            <person name="Pan J."/>
            <person name="Luo Z.H."/>
            <person name="Li M."/>
        </authorList>
    </citation>
    <scope>NUCLEOTIDE SEQUENCE [LARGE SCALE GENOMIC DNA]</scope>
    <source>
        <strain evidence="4">SpSt-1181</strain>
    </source>
</reference>
<sequence>ALSWLAAAGFDPAFGARPLKRVMQRMITNRLSEMILSGTVQEGDSVNVTTENGDIVLIKTGS</sequence>
<dbReference type="GO" id="GO:0005524">
    <property type="term" value="F:ATP binding"/>
    <property type="evidence" value="ECO:0007669"/>
    <property type="project" value="UniProtKB-KW"/>
</dbReference>
<keyword evidence="2" id="KW-0067">ATP-binding</keyword>
<evidence type="ECO:0000256" key="1">
    <source>
        <dbReference type="ARBA" id="ARBA00022741"/>
    </source>
</evidence>
<organism evidence="4">
    <name type="scientific">Prosthecochloris aestuarii</name>
    <dbReference type="NCBI Taxonomy" id="1102"/>
    <lineage>
        <taxon>Bacteria</taxon>
        <taxon>Pseudomonadati</taxon>
        <taxon>Chlorobiota</taxon>
        <taxon>Chlorobiia</taxon>
        <taxon>Chlorobiales</taxon>
        <taxon>Chlorobiaceae</taxon>
        <taxon>Prosthecochloris</taxon>
    </lineage>
</organism>
<evidence type="ECO:0000256" key="2">
    <source>
        <dbReference type="ARBA" id="ARBA00022840"/>
    </source>
</evidence>
<evidence type="ECO:0000313" key="4">
    <source>
        <dbReference type="EMBL" id="HED30456.1"/>
    </source>
</evidence>
<feature type="domain" description="Clp ATPase C-terminal" evidence="3">
    <location>
        <begin position="1"/>
        <end position="57"/>
    </location>
</feature>
<comment type="caution">
    <text evidence="4">The sequence shown here is derived from an EMBL/GenBank/DDBJ whole genome shotgun (WGS) entry which is preliminary data.</text>
</comment>
<dbReference type="Proteomes" id="UP000886335">
    <property type="component" value="Unassembled WGS sequence"/>
</dbReference>
<name>A0A831SMM4_PROAE</name>